<organism evidence="2 3">
    <name type="scientific">Saltatorellus ferox</name>
    <dbReference type="NCBI Taxonomy" id="2528018"/>
    <lineage>
        <taxon>Bacteria</taxon>
        <taxon>Pseudomonadati</taxon>
        <taxon>Planctomycetota</taxon>
        <taxon>Planctomycetia</taxon>
        <taxon>Planctomycetia incertae sedis</taxon>
        <taxon>Saltatorellus</taxon>
    </lineage>
</organism>
<dbReference type="EMBL" id="CP036434">
    <property type="protein sequence ID" value="QDV08112.1"/>
    <property type="molecule type" value="Genomic_DNA"/>
</dbReference>
<evidence type="ECO:0000259" key="1">
    <source>
        <dbReference type="PROSITE" id="PS51704"/>
    </source>
</evidence>
<dbReference type="Pfam" id="PF03009">
    <property type="entry name" value="GDPD"/>
    <property type="match status" value="1"/>
</dbReference>
<dbReference type="EC" id="3.1.4.46" evidence="2"/>
<reference evidence="2 3" key="1">
    <citation type="submission" date="2019-02" db="EMBL/GenBank/DDBJ databases">
        <title>Deep-cultivation of Planctomycetes and their phenomic and genomic characterization uncovers novel biology.</title>
        <authorList>
            <person name="Wiegand S."/>
            <person name="Jogler M."/>
            <person name="Boedeker C."/>
            <person name="Pinto D."/>
            <person name="Vollmers J."/>
            <person name="Rivas-Marin E."/>
            <person name="Kohn T."/>
            <person name="Peeters S.H."/>
            <person name="Heuer A."/>
            <person name="Rast P."/>
            <person name="Oberbeckmann S."/>
            <person name="Bunk B."/>
            <person name="Jeske O."/>
            <person name="Meyerdierks A."/>
            <person name="Storesund J.E."/>
            <person name="Kallscheuer N."/>
            <person name="Luecker S."/>
            <person name="Lage O.M."/>
            <person name="Pohl T."/>
            <person name="Merkel B.J."/>
            <person name="Hornburger P."/>
            <person name="Mueller R.-W."/>
            <person name="Bruemmer F."/>
            <person name="Labrenz M."/>
            <person name="Spormann A.M."/>
            <person name="Op den Camp H."/>
            <person name="Overmann J."/>
            <person name="Amann R."/>
            <person name="Jetten M.S.M."/>
            <person name="Mascher T."/>
            <person name="Medema M.H."/>
            <person name="Devos D.P."/>
            <person name="Kaster A.-K."/>
            <person name="Ovreas L."/>
            <person name="Rohde M."/>
            <person name="Galperin M.Y."/>
            <person name="Jogler C."/>
        </authorList>
    </citation>
    <scope>NUCLEOTIDE SEQUENCE [LARGE SCALE GENOMIC DNA]</scope>
    <source>
        <strain evidence="2 3">Poly30</strain>
    </source>
</reference>
<feature type="domain" description="GP-PDE" evidence="1">
    <location>
        <begin position="40"/>
        <end position="271"/>
    </location>
</feature>
<sequence length="527" mass="57626">MSDSTSSGEPENRFRAPLERDVYAGLADLGVSGAQFGGPPLILGHRGAPREAPENTLASLRRALELGLDGVEYDVRACASGDPVIFHDATLRRTTGMPGRIRDVDLRELYGLDAGGWFSRRFHGEQVPILDEALGLTSERRGEPPFHMIELKEAGLVEPLVQLLAERRPPVPCRVASFRRDVVLEARDRGLPAMLLGVLANEYDRRFVRDERIAAYSVGPGGWRTEAAAEDWSFTECWAWAIDDPDELLELCRRPLFGLNTNEPHRALAARALARMQPGSNHPYPIEAPELFVEPETLASPERGEWFGSWDTAASITNPMPFPVTVRASIFVPQGAFDIDGLPRAFDLEAHEQRSIPFRISGGARSPGPDPLLGALLEWKEASALSGSELQPGGQLLLDAPLVRRRIATADGLARRLTTLRESPGQRAATITIRRIGGELQVRLENSGSLKKGHLIARLGDDVVRGGEGLRLRLPRWFDSRPVGVPFSCGVEGRNSRGEPALFRWAGGLPEGLGHGKPGLLVPLMRG</sequence>
<dbReference type="Proteomes" id="UP000320390">
    <property type="component" value="Chromosome"/>
</dbReference>
<keyword evidence="2" id="KW-0378">Hydrolase</keyword>
<evidence type="ECO:0000313" key="3">
    <source>
        <dbReference type="Proteomes" id="UP000320390"/>
    </source>
</evidence>
<dbReference type="SUPFAM" id="SSF51695">
    <property type="entry name" value="PLC-like phosphodiesterases"/>
    <property type="match status" value="1"/>
</dbReference>
<name>A0A518EVJ2_9BACT</name>
<dbReference type="PROSITE" id="PS51704">
    <property type="entry name" value="GP_PDE"/>
    <property type="match status" value="1"/>
</dbReference>
<accession>A0A518EVJ2</accession>
<dbReference type="RefSeq" id="WP_419190329.1">
    <property type="nucleotide sequence ID" value="NZ_CP036434.1"/>
</dbReference>
<protein>
    <submittedName>
        <fullName evidence="2">Glycerophosphoryl diester phosphodiesterase</fullName>
        <ecNumber evidence="2">3.1.4.46</ecNumber>
    </submittedName>
</protein>
<dbReference type="GO" id="GO:0006629">
    <property type="term" value="P:lipid metabolic process"/>
    <property type="evidence" value="ECO:0007669"/>
    <property type="project" value="InterPro"/>
</dbReference>
<dbReference type="Gene3D" id="3.20.20.190">
    <property type="entry name" value="Phosphatidylinositol (PI) phosphodiesterase"/>
    <property type="match status" value="1"/>
</dbReference>
<proteinExistence type="predicted"/>
<evidence type="ECO:0000313" key="2">
    <source>
        <dbReference type="EMBL" id="QDV08112.1"/>
    </source>
</evidence>
<dbReference type="InterPro" id="IPR017946">
    <property type="entry name" value="PLC-like_Pdiesterase_TIM-brl"/>
</dbReference>
<dbReference type="PANTHER" id="PTHR46211">
    <property type="entry name" value="GLYCEROPHOSPHORYL DIESTER PHOSPHODIESTERASE"/>
    <property type="match status" value="1"/>
</dbReference>
<dbReference type="AlphaFoldDB" id="A0A518EVJ2"/>
<dbReference type="GO" id="GO:0008889">
    <property type="term" value="F:glycerophosphodiester phosphodiesterase activity"/>
    <property type="evidence" value="ECO:0007669"/>
    <property type="project" value="UniProtKB-EC"/>
</dbReference>
<gene>
    <name evidence="2" type="primary">ugpQ_2</name>
    <name evidence="2" type="ORF">Poly30_36480</name>
</gene>
<dbReference type="PANTHER" id="PTHR46211:SF14">
    <property type="entry name" value="GLYCEROPHOSPHODIESTER PHOSPHODIESTERASE"/>
    <property type="match status" value="1"/>
</dbReference>
<keyword evidence="3" id="KW-1185">Reference proteome</keyword>
<dbReference type="InterPro" id="IPR030395">
    <property type="entry name" value="GP_PDE_dom"/>
</dbReference>